<evidence type="ECO:0000313" key="4">
    <source>
        <dbReference type="Proteomes" id="UP000650628"/>
    </source>
</evidence>
<dbReference type="InterPro" id="IPR038765">
    <property type="entry name" value="Papain-like_cys_pep_sf"/>
</dbReference>
<gene>
    <name evidence="3" type="ORF">Pmi06nite_67830</name>
</gene>
<reference evidence="3 4" key="1">
    <citation type="submission" date="2021-01" db="EMBL/GenBank/DDBJ databases">
        <title>Whole genome shotgun sequence of Planotetraspora mira NBRC 15435.</title>
        <authorList>
            <person name="Komaki H."/>
            <person name="Tamura T."/>
        </authorList>
    </citation>
    <scope>NUCLEOTIDE SEQUENCE [LARGE SCALE GENOMIC DNA]</scope>
    <source>
        <strain evidence="3 4">NBRC 15435</strain>
    </source>
</reference>
<dbReference type="AlphaFoldDB" id="A0A8J3TVP8"/>
<name>A0A8J3TVP8_9ACTN</name>
<feature type="compositionally biased region" description="Low complexity" evidence="1">
    <location>
        <begin position="446"/>
        <end position="457"/>
    </location>
</feature>
<feature type="domain" description="Peptidase C51" evidence="2">
    <location>
        <begin position="41"/>
        <end position="126"/>
    </location>
</feature>
<keyword evidence="4" id="KW-1185">Reference proteome</keyword>
<feature type="compositionally biased region" description="Basic residues" evidence="1">
    <location>
        <begin position="598"/>
        <end position="609"/>
    </location>
</feature>
<dbReference type="EMBL" id="BOOO01000039">
    <property type="protein sequence ID" value="GII33341.1"/>
    <property type="molecule type" value="Genomic_DNA"/>
</dbReference>
<evidence type="ECO:0000259" key="2">
    <source>
        <dbReference type="Pfam" id="PF05257"/>
    </source>
</evidence>
<feature type="region of interest" description="Disordered" evidence="1">
    <location>
        <begin position="306"/>
        <end position="341"/>
    </location>
</feature>
<feature type="compositionally biased region" description="Polar residues" evidence="1">
    <location>
        <begin position="321"/>
        <end position="336"/>
    </location>
</feature>
<comment type="caution">
    <text evidence="3">The sequence shown here is derived from an EMBL/GenBank/DDBJ whole genome shotgun (WGS) entry which is preliminary data.</text>
</comment>
<feature type="compositionally biased region" description="Low complexity" evidence="1">
    <location>
        <begin position="188"/>
        <end position="259"/>
    </location>
</feature>
<feature type="compositionally biased region" description="Polar residues" evidence="1">
    <location>
        <begin position="583"/>
        <end position="593"/>
    </location>
</feature>
<feature type="compositionally biased region" description="Low complexity" evidence="1">
    <location>
        <begin position="482"/>
        <end position="495"/>
    </location>
</feature>
<evidence type="ECO:0000256" key="1">
    <source>
        <dbReference type="SAM" id="MobiDB-lite"/>
    </source>
</evidence>
<feature type="compositionally biased region" description="Basic and acidic residues" evidence="1">
    <location>
        <begin position="458"/>
        <end position="481"/>
    </location>
</feature>
<feature type="region of interest" description="Disordered" evidence="1">
    <location>
        <begin position="157"/>
        <end position="287"/>
    </location>
</feature>
<accession>A0A8J3TVP8</accession>
<organism evidence="3 4">
    <name type="scientific">Planotetraspora mira</name>
    <dbReference type="NCBI Taxonomy" id="58121"/>
    <lineage>
        <taxon>Bacteria</taxon>
        <taxon>Bacillati</taxon>
        <taxon>Actinomycetota</taxon>
        <taxon>Actinomycetes</taxon>
        <taxon>Streptosporangiales</taxon>
        <taxon>Streptosporangiaceae</taxon>
        <taxon>Planotetraspora</taxon>
    </lineage>
</organism>
<proteinExistence type="predicted"/>
<dbReference type="SUPFAM" id="SSF54001">
    <property type="entry name" value="Cysteine proteinases"/>
    <property type="match status" value="1"/>
</dbReference>
<feature type="region of interest" description="Disordered" evidence="1">
    <location>
        <begin position="423"/>
        <end position="524"/>
    </location>
</feature>
<dbReference type="Pfam" id="PF05257">
    <property type="entry name" value="CHAP"/>
    <property type="match status" value="1"/>
</dbReference>
<dbReference type="InterPro" id="IPR007921">
    <property type="entry name" value="CHAP_dom"/>
</dbReference>
<sequence length="609" mass="63106">MSPEMKKLLHLLQTQVGYGEQAGGYTKFGHWYDTVENDADYTSQPWCDMFLSWGAHKLGYAPWFGQFAYTVGHARWFKQHHAWGSTPVPGAVVFFDWAGTGTIGGIDHVGIVVKIAGNKIHTIEGNTGGGQVREQVRDQSSVVGYGYPEKIRTHQEQKVIKAGRATAAATAHQTMSLPTPAPQPAEAPPAATSTAPPATPSTASPATAPVATPATSSSTSPATSPTPTASASPAASPTTTPSASPAASPTTTPSASPATSPAPSPAPVATAHQTMSPPRHHLSRAGLTDGASATVRDAVMTTGASAGAGTTAYSDPDARTASHTTPASVFEPTTTRPVADFQPFPSIPPQLGDTAIISPLLVALLAAAYVKVRRGSLRRASADGAARTILDSPAGRMPGSTASDEQGGWFTPVRANAVADRADVPLPTPWPTMPVNRPATSPPPADADAVNAQPADTHPADTHPADAHATDTHPADAHVTDAHPAGPSAAPEAEPVYFMPALPDPSSAPEEPTSPGPSLYQGSDGLANALEAFWSTTLEDERTGIPAAVPLGDRRTSDTHTRPDEHHAEQRASDVQRGDEPSPSDTGAASNERPSPARPRRPKGRHRKS</sequence>
<evidence type="ECO:0000313" key="3">
    <source>
        <dbReference type="EMBL" id="GII33341.1"/>
    </source>
</evidence>
<dbReference type="Gene3D" id="3.90.1720.10">
    <property type="entry name" value="endopeptidase domain like (from Nostoc punctiforme)"/>
    <property type="match status" value="1"/>
</dbReference>
<feature type="region of interest" description="Disordered" evidence="1">
    <location>
        <begin position="541"/>
        <end position="609"/>
    </location>
</feature>
<protein>
    <recommendedName>
        <fullName evidence="2">Peptidase C51 domain-containing protein</fullName>
    </recommendedName>
</protein>
<feature type="compositionally biased region" description="Basic and acidic residues" evidence="1">
    <location>
        <begin position="552"/>
        <end position="580"/>
    </location>
</feature>
<dbReference type="Proteomes" id="UP000650628">
    <property type="component" value="Unassembled WGS sequence"/>
</dbReference>